<dbReference type="SUPFAM" id="SSF52540">
    <property type="entry name" value="P-loop containing nucleoside triphosphate hydrolases"/>
    <property type="match status" value="1"/>
</dbReference>
<dbReference type="InterPro" id="IPR027417">
    <property type="entry name" value="P-loop_NTPase"/>
</dbReference>
<dbReference type="Pfam" id="PF18709">
    <property type="entry name" value="DLP_helical"/>
    <property type="match status" value="1"/>
</dbReference>
<dbReference type="AlphaFoldDB" id="A0A5E7AIK5"/>
<evidence type="ECO:0000313" key="5">
    <source>
        <dbReference type="Proteomes" id="UP000325645"/>
    </source>
</evidence>
<evidence type="ECO:0000313" key="3">
    <source>
        <dbReference type="EMBL" id="VVN78295.1"/>
    </source>
</evidence>
<evidence type="ECO:0008006" key="7">
    <source>
        <dbReference type="Google" id="ProtNLM"/>
    </source>
</evidence>
<gene>
    <name evidence="3" type="ORF">PS691_00876</name>
    <name evidence="4" type="ORF">PS943_05287</name>
</gene>
<reference evidence="5 6" key="1">
    <citation type="submission" date="2019-09" db="EMBL/GenBank/DDBJ databases">
        <authorList>
            <person name="Chandra G."/>
            <person name="Truman W A."/>
        </authorList>
    </citation>
    <scope>NUCLEOTIDE SEQUENCE [LARGE SCALE GENOMIC DNA]</scope>
    <source>
        <strain evidence="3">PS691</strain>
        <strain evidence="4">PS943</strain>
    </source>
</reference>
<dbReference type="InterPro" id="IPR006073">
    <property type="entry name" value="GTP-bd"/>
</dbReference>
<evidence type="ECO:0000313" key="4">
    <source>
        <dbReference type="EMBL" id="VVQ37466.1"/>
    </source>
</evidence>
<dbReference type="Pfam" id="PF01926">
    <property type="entry name" value="MMR_HSR1"/>
    <property type="match status" value="1"/>
</dbReference>
<dbReference type="GO" id="GO:0005525">
    <property type="term" value="F:GTP binding"/>
    <property type="evidence" value="ECO:0007669"/>
    <property type="project" value="InterPro"/>
</dbReference>
<dbReference type="InterPro" id="IPR049678">
    <property type="entry name" value="LeoA-like"/>
</dbReference>
<protein>
    <recommendedName>
        <fullName evidence="7">Labile enterotoxin output A</fullName>
    </recommendedName>
</protein>
<dbReference type="OrthoDB" id="6402537at2"/>
<dbReference type="RefSeq" id="WP_150640974.1">
    <property type="nucleotide sequence ID" value="NZ_CABVHQ010000006.1"/>
</dbReference>
<evidence type="ECO:0000259" key="2">
    <source>
        <dbReference type="Pfam" id="PF18709"/>
    </source>
</evidence>
<dbReference type="Gene3D" id="3.40.50.300">
    <property type="entry name" value="P-loop containing nucleotide triphosphate hydrolases"/>
    <property type="match status" value="1"/>
</dbReference>
<evidence type="ECO:0000313" key="6">
    <source>
        <dbReference type="Proteomes" id="UP000337909"/>
    </source>
</evidence>
<dbReference type="NCBIfam" id="NF041922">
    <property type="entry name" value="DLP_LeoA_gen"/>
    <property type="match status" value="1"/>
</dbReference>
<dbReference type="EMBL" id="CABVJH010000012">
    <property type="protein sequence ID" value="VVQ37466.1"/>
    <property type="molecule type" value="Genomic_DNA"/>
</dbReference>
<organism evidence="3 6">
    <name type="scientific">Pseudomonas fluorescens</name>
    <dbReference type="NCBI Taxonomy" id="294"/>
    <lineage>
        <taxon>Bacteria</taxon>
        <taxon>Pseudomonadati</taxon>
        <taxon>Pseudomonadota</taxon>
        <taxon>Gammaproteobacteria</taxon>
        <taxon>Pseudomonadales</taxon>
        <taxon>Pseudomonadaceae</taxon>
        <taxon>Pseudomonas</taxon>
    </lineage>
</organism>
<dbReference type="InterPro" id="IPR040576">
    <property type="entry name" value="DLP_helical"/>
</dbReference>
<feature type="domain" description="G" evidence="1">
    <location>
        <begin position="57"/>
        <end position="160"/>
    </location>
</feature>
<evidence type="ECO:0000259" key="1">
    <source>
        <dbReference type="Pfam" id="PF01926"/>
    </source>
</evidence>
<dbReference type="Proteomes" id="UP000337909">
    <property type="component" value="Unassembled WGS sequence"/>
</dbReference>
<feature type="domain" description="Dynamin-like helical" evidence="2">
    <location>
        <begin position="216"/>
        <end position="548"/>
    </location>
</feature>
<accession>A0A5E7AIK5</accession>
<dbReference type="Proteomes" id="UP000325645">
    <property type="component" value="Unassembled WGS sequence"/>
</dbReference>
<dbReference type="EMBL" id="CABVHQ010000006">
    <property type="protein sequence ID" value="VVN78295.1"/>
    <property type="molecule type" value="Genomic_DNA"/>
</dbReference>
<sequence>METTLDVFQSQQTSALDILDRLETFLRQGEHLGVTIDPTLLAKLATSRNQVAGDKLKIALVGGFSEGKTSIAAAWMERLDKSSMNISQQESSNEVKVYEVGDDFVLIDTPGLFGFKEQYNADTQTIEKYKDITRKYVSEAHLILYVMNSTNPIKESHADELNWLFRTLDLLPRTVFVLSRFDEVADVEDEQDYQENLKIKRDNVKSRLRDSIDATEAQLAALSIVAVAANPFDMGTEYWLANLDKFKTLSHIANLQGATVEKIRTSGGAVAIVDQARNSVILDVLHKEVPVAVENDEKIGDEVSRLERMGKTLQEQLQAANSRISDVRISLRSFVLDYFTDLILQAKGLTLETCGEFFEREIGNEGFVMATTLQNEFDRQLNGVSQEISSMRLSFASEIEHFNSSVTKLGKQGVNYVVKSNLINNTSVLATRDGIVAVAKTLGMDLGKMLKFKPWGAVNLAKNINGALAVLGFALEAWDTYQQVQREEAFRKSQQQMVENFDKQRKEMIELLDSEHFILRFFPAYQELLGTVQEMQDNIAQRQEQRQRFHAWRKTGETIEAEFVRLE</sequence>
<proteinExistence type="predicted"/>
<name>A0A5E7AIK5_PSEFL</name>